<organism evidence="1 2">
    <name type="scientific">Streptomyces phage Immanuel3</name>
    <dbReference type="NCBI Taxonomy" id="2053813"/>
    <lineage>
        <taxon>Viruses</taxon>
        <taxon>Duplodnaviria</taxon>
        <taxon>Heunggongvirae</taxon>
        <taxon>Uroviricota</taxon>
        <taxon>Caudoviricetes</taxon>
        <taxon>Beephvirinae</taxon>
        <taxon>Immanueltrevirus</taxon>
        <taxon>Immanueltrevirus immanuel3</taxon>
    </lineage>
</organism>
<protein>
    <submittedName>
        <fullName evidence="1">Uncharacterized protein</fullName>
    </submittedName>
</protein>
<keyword evidence="2" id="KW-1185">Reference proteome</keyword>
<accession>A0A2H4PR80</accession>
<reference evidence="2" key="1">
    <citation type="submission" date="2017-11" db="EMBL/GenBank/DDBJ databases">
        <authorList>
            <person name="McClendondon-Moss T.O."/>
            <person name="Donegan-Quick R.D."/>
            <person name="Bhuiyan S."/>
            <person name="Visi D.K."/>
            <person name="Allen M.S."/>
            <person name="Hughes L.E."/>
            <person name="Garlena R.A."/>
            <person name="Russell D.A."/>
            <person name="Pope W.H."/>
            <person name="Jacobs-Sera D."/>
            <person name="Hendrix R.W."/>
            <person name="Hatfull G.F."/>
        </authorList>
    </citation>
    <scope>NUCLEOTIDE SEQUENCE [LARGE SCALE GENOMIC DNA]</scope>
</reference>
<name>A0A2H4PR80_9CAUD</name>
<dbReference type="EMBL" id="MG518520">
    <property type="protein sequence ID" value="ATW69436.1"/>
    <property type="molecule type" value="Genomic_DNA"/>
</dbReference>
<dbReference type="Proteomes" id="UP000240216">
    <property type="component" value="Segment"/>
</dbReference>
<sequence length="154" mass="17366">MAVTKFDKQYATFQKGDILVDRLTDPDYALKVLKEVWIEALGEYRLILQYGSVRGGTWKGDTNYSTGAPDLTLYTPKNARANFVGFWKPGEEVNSGDVLKDEKGKMYLVKDKGEVWCLESGTHAGLAYWKGEGRTFTQVQTASRNNFSKHIKIS</sequence>
<evidence type="ECO:0000313" key="1">
    <source>
        <dbReference type="EMBL" id="ATW69436.1"/>
    </source>
</evidence>
<evidence type="ECO:0000313" key="2">
    <source>
        <dbReference type="Proteomes" id="UP000240216"/>
    </source>
</evidence>
<proteinExistence type="predicted"/>
<gene>
    <name evidence="1" type="ORF">SEA_IMMANUEL3_81</name>
</gene>